<comment type="caution">
    <text evidence="2">The sequence shown here is derived from an EMBL/GenBank/DDBJ whole genome shotgun (WGS) entry which is preliminary data.</text>
</comment>
<keyword evidence="3" id="KW-1185">Reference proteome</keyword>
<name>A0A843UT36_COLES</name>
<organism evidence="2 3">
    <name type="scientific">Colocasia esculenta</name>
    <name type="common">Wild taro</name>
    <name type="synonym">Arum esculentum</name>
    <dbReference type="NCBI Taxonomy" id="4460"/>
    <lineage>
        <taxon>Eukaryota</taxon>
        <taxon>Viridiplantae</taxon>
        <taxon>Streptophyta</taxon>
        <taxon>Embryophyta</taxon>
        <taxon>Tracheophyta</taxon>
        <taxon>Spermatophyta</taxon>
        <taxon>Magnoliopsida</taxon>
        <taxon>Liliopsida</taxon>
        <taxon>Araceae</taxon>
        <taxon>Aroideae</taxon>
        <taxon>Colocasieae</taxon>
        <taxon>Colocasia</taxon>
    </lineage>
</organism>
<feature type="non-terminal residue" evidence="2">
    <location>
        <position position="1"/>
    </location>
</feature>
<accession>A0A843UT36</accession>
<dbReference type="EMBL" id="NMUH01000732">
    <property type="protein sequence ID" value="MQL83993.1"/>
    <property type="molecule type" value="Genomic_DNA"/>
</dbReference>
<evidence type="ECO:0000313" key="2">
    <source>
        <dbReference type="EMBL" id="MQL83993.1"/>
    </source>
</evidence>
<dbReference type="AlphaFoldDB" id="A0A843UT36"/>
<evidence type="ECO:0000256" key="1">
    <source>
        <dbReference type="SAM" id="MobiDB-lite"/>
    </source>
</evidence>
<feature type="region of interest" description="Disordered" evidence="1">
    <location>
        <begin position="1"/>
        <end position="66"/>
    </location>
</feature>
<reference evidence="2" key="1">
    <citation type="submission" date="2017-07" db="EMBL/GenBank/DDBJ databases">
        <title>Taro Niue Genome Assembly and Annotation.</title>
        <authorList>
            <person name="Atibalentja N."/>
            <person name="Keating K."/>
            <person name="Fields C.J."/>
        </authorList>
    </citation>
    <scope>NUCLEOTIDE SEQUENCE</scope>
    <source>
        <strain evidence="2">Niue_2</strain>
        <tissue evidence="2">Leaf</tissue>
    </source>
</reference>
<proteinExistence type="predicted"/>
<gene>
    <name evidence="2" type="ORF">Taro_016492</name>
</gene>
<sequence length="143" mass="16968">DESVEALSLSKENEVEEVDPQQPEIQLGESDEEEYTSDQNESDNEDANTEFDISPTSEDEMENDPRPLHLHHRQQDLLYDMFMRNHRFTEHSYELHARSVWTTTTRGDIIMLELRLTYDLSIYHTYSPRWFFQCRPDHDSGSV</sequence>
<feature type="compositionally biased region" description="Acidic residues" evidence="1">
    <location>
        <begin position="29"/>
        <end position="49"/>
    </location>
</feature>
<evidence type="ECO:0000313" key="3">
    <source>
        <dbReference type="Proteomes" id="UP000652761"/>
    </source>
</evidence>
<protein>
    <submittedName>
        <fullName evidence="2">Uncharacterized protein</fullName>
    </submittedName>
</protein>
<dbReference type="Proteomes" id="UP000652761">
    <property type="component" value="Unassembled WGS sequence"/>
</dbReference>